<comment type="caution">
    <text evidence="1">The sequence shown here is derived from an EMBL/GenBank/DDBJ whole genome shotgun (WGS) entry which is preliminary data.</text>
</comment>
<reference evidence="2" key="1">
    <citation type="journal article" date="2019" name="Int. J. Syst. Evol. Microbiol.">
        <title>The Global Catalogue of Microorganisms (GCM) 10K type strain sequencing project: providing services to taxonomists for standard genome sequencing and annotation.</title>
        <authorList>
            <consortium name="The Broad Institute Genomics Platform"/>
            <consortium name="The Broad Institute Genome Sequencing Center for Infectious Disease"/>
            <person name="Wu L."/>
            <person name="Ma J."/>
        </authorList>
    </citation>
    <scope>NUCLEOTIDE SEQUENCE [LARGE SCALE GENOMIC DNA]</scope>
    <source>
        <strain evidence="2">JCM 16908</strain>
    </source>
</reference>
<dbReference type="RefSeq" id="WP_344946720.1">
    <property type="nucleotide sequence ID" value="NZ_BAAAZR010000027.1"/>
</dbReference>
<dbReference type="EMBL" id="BAAAZR010000027">
    <property type="protein sequence ID" value="GAA3828502.1"/>
    <property type="molecule type" value="Genomic_DNA"/>
</dbReference>
<sequence length="55" mass="5766">MTVHVLANAGLISGSVPHTALVGSLRPAPFGAPAREEANSFVWIGHFANMHKENG</sequence>
<proteinExistence type="predicted"/>
<gene>
    <name evidence="1" type="ORF">GCM10022226_56660</name>
</gene>
<evidence type="ECO:0000313" key="2">
    <source>
        <dbReference type="Proteomes" id="UP001500888"/>
    </source>
</evidence>
<accession>A0ABP7IX90</accession>
<organism evidence="1 2">
    <name type="scientific">Sphaerisporangium flaviroseum</name>
    <dbReference type="NCBI Taxonomy" id="509199"/>
    <lineage>
        <taxon>Bacteria</taxon>
        <taxon>Bacillati</taxon>
        <taxon>Actinomycetota</taxon>
        <taxon>Actinomycetes</taxon>
        <taxon>Streptosporangiales</taxon>
        <taxon>Streptosporangiaceae</taxon>
        <taxon>Sphaerisporangium</taxon>
    </lineage>
</organism>
<evidence type="ECO:0000313" key="1">
    <source>
        <dbReference type="EMBL" id="GAA3828502.1"/>
    </source>
</evidence>
<name>A0ABP7IX90_9ACTN</name>
<dbReference type="Proteomes" id="UP001500888">
    <property type="component" value="Unassembled WGS sequence"/>
</dbReference>
<protein>
    <submittedName>
        <fullName evidence="1">Uncharacterized protein</fullName>
    </submittedName>
</protein>
<keyword evidence="2" id="KW-1185">Reference proteome</keyword>